<comment type="caution">
    <text evidence="2">The sequence shown here is derived from an EMBL/GenBank/DDBJ whole genome shotgun (WGS) entry which is preliminary data.</text>
</comment>
<dbReference type="Proteomes" id="UP000536534">
    <property type="component" value="Unassembled WGS sequence"/>
</dbReference>
<feature type="transmembrane region" description="Helical" evidence="1">
    <location>
        <begin position="21"/>
        <end position="39"/>
    </location>
</feature>
<dbReference type="InterPro" id="IPR011846">
    <property type="entry name" value="Cyd_oper_YbgE"/>
</dbReference>
<protein>
    <recommendedName>
        <fullName evidence="4">Cyd operon protein YbgE</fullName>
    </recommendedName>
</protein>
<dbReference type="RefSeq" id="WP_068804729.1">
    <property type="nucleotide sequence ID" value="NZ_MBFM01000002.1"/>
</dbReference>
<proteinExistence type="predicted"/>
<evidence type="ECO:0000313" key="2">
    <source>
        <dbReference type="EMBL" id="NLF53312.1"/>
    </source>
</evidence>
<feature type="transmembrane region" description="Helical" evidence="1">
    <location>
        <begin position="80"/>
        <end position="99"/>
    </location>
</feature>
<keyword evidence="1" id="KW-1133">Transmembrane helix</keyword>
<evidence type="ECO:0000313" key="3">
    <source>
        <dbReference type="Proteomes" id="UP000536534"/>
    </source>
</evidence>
<dbReference type="OrthoDB" id="5298003at2"/>
<name>A0A7X7LTV8_9RHOO</name>
<evidence type="ECO:0008006" key="4">
    <source>
        <dbReference type="Google" id="ProtNLM"/>
    </source>
</evidence>
<sequence>MSAPEVPLVPSRTQPSGRIRPLPLLLAVAIMLGITAWPAALATPAGGADHWAAMALFWSMSAGFVAGVGFEPRWLGWRLLFSRPACWVGLALAVAHMQWLG</sequence>
<organism evidence="2 3">
    <name type="scientific">Thauera phenolivorans</name>
    <dbReference type="NCBI Taxonomy" id="1792543"/>
    <lineage>
        <taxon>Bacteria</taxon>
        <taxon>Pseudomonadati</taxon>
        <taxon>Pseudomonadota</taxon>
        <taxon>Betaproteobacteria</taxon>
        <taxon>Rhodocyclales</taxon>
        <taxon>Zoogloeaceae</taxon>
        <taxon>Thauera</taxon>
    </lineage>
</organism>
<reference evidence="2 3" key="1">
    <citation type="journal article" date="2020" name="Biotechnol. Biofuels">
        <title>New insights from the biogas microbiome by comprehensive genome-resolved metagenomics of nearly 1600 species originating from multiple anaerobic digesters.</title>
        <authorList>
            <person name="Campanaro S."/>
            <person name="Treu L."/>
            <person name="Rodriguez-R L.M."/>
            <person name="Kovalovszki A."/>
            <person name="Ziels R.M."/>
            <person name="Maus I."/>
            <person name="Zhu X."/>
            <person name="Kougias P.G."/>
            <person name="Basile A."/>
            <person name="Luo G."/>
            <person name="Schluter A."/>
            <person name="Konstantinidis K.T."/>
            <person name="Angelidaki I."/>
        </authorList>
    </citation>
    <scope>NUCLEOTIDE SEQUENCE [LARGE SCALE GENOMIC DNA]</scope>
    <source>
        <strain evidence="2">AS06rmzACSIP_256</strain>
    </source>
</reference>
<feature type="transmembrane region" description="Helical" evidence="1">
    <location>
        <begin position="51"/>
        <end position="68"/>
    </location>
</feature>
<evidence type="ECO:0000256" key="1">
    <source>
        <dbReference type="SAM" id="Phobius"/>
    </source>
</evidence>
<keyword evidence="1" id="KW-0812">Transmembrane</keyword>
<gene>
    <name evidence="2" type="ORF">GX576_02685</name>
</gene>
<keyword evidence="1" id="KW-0472">Membrane</keyword>
<dbReference type="EMBL" id="JAAYYV010000069">
    <property type="protein sequence ID" value="NLF53312.1"/>
    <property type="molecule type" value="Genomic_DNA"/>
</dbReference>
<dbReference type="Pfam" id="PF09600">
    <property type="entry name" value="Cyd_oper_YbgE"/>
    <property type="match status" value="1"/>
</dbReference>
<dbReference type="AlphaFoldDB" id="A0A7X7LTV8"/>
<accession>A0A7X7LTV8</accession>